<dbReference type="SUPFAM" id="SSF81383">
    <property type="entry name" value="F-box domain"/>
    <property type="match status" value="1"/>
</dbReference>
<dbReference type="Gramene" id="HORVU.MOREX.r2.1HG0066600.1">
    <property type="protein sequence ID" value="HORVU.MOREX.r2.1HG0066600.1.CDS.1"/>
    <property type="gene ID" value="HORVU.MOREX.r2.1HG0066600"/>
</dbReference>
<dbReference type="PANTHER" id="PTHR35828:SF20">
    <property type="entry name" value="F-BOX DOMAIN-CONTAINING PROTEIN"/>
    <property type="match status" value="1"/>
</dbReference>
<organism evidence="2 3">
    <name type="scientific">Hordeum vulgare subsp. vulgare</name>
    <name type="common">Domesticated barley</name>
    <dbReference type="NCBI Taxonomy" id="112509"/>
    <lineage>
        <taxon>Eukaryota</taxon>
        <taxon>Viridiplantae</taxon>
        <taxon>Streptophyta</taxon>
        <taxon>Embryophyta</taxon>
        <taxon>Tracheophyta</taxon>
        <taxon>Spermatophyta</taxon>
        <taxon>Magnoliopsida</taxon>
        <taxon>Liliopsida</taxon>
        <taxon>Poales</taxon>
        <taxon>Poaceae</taxon>
        <taxon>BOP clade</taxon>
        <taxon>Pooideae</taxon>
        <taxon>Triticodae</taxon>
        <taxon>Triticeae</taxon>
        <taxon>Hordeinae</taxon>
        <taxon>Hordeum</taxon>
    </lineage>
</organism>
<reference evidence="2" key="3">
    <citation type="submission" date="2022-01" db="UniProtKB">
        <authorList>
            <consortium name="EnsemblPlants"/>
        </authorList>
    </citation>
    <scope>IDENTIFICATION</scope>
    <source>
        <strain evidence="2">subsp. vulgare</strain>
    </source>
</reference>
<evidence type="ECO:0000313" key="2">
    <source>
        <dbReference type="EnsemblPlants" id="HORVU.MOREX.r3.1HG0081330.1.CDS1"/>
    </source>
</evidence>
<sequence>METLPEDVVVEILVRITDEAALFRCAATCKRVRLLIAEPSFLRRRWPEGVSHPSSLLGFFTVQQPREEPTEGSSTSTPMRMPPFASVPWCSLGELHLFLRGPYPPGSHAAVLTSHRGLLVVLFVPQKDPYSTEYDKTKNLALYDPIAGQSRPLPELKSDRPFRIEGCALLTRADCCPDKAQGAASSSFFKVLIIGADQDEPRHNLHVFTSTGSSSSWSTPRECYGSLEVDTPVVSQHNSAVVCQGIAHWLFENTSNFYVLSVCAKTT</sequence>
<feature type="domain" description="F-box" evidence="1">
    <location>
        <begin position="1"/>
        <end position="45"/>
    </location>
</feature>
<name>A0A8I6WLA9_HORVV</name>
<dbReference type="PROSITE" id="PS50181">
    <property type="entry name" value="FBOX"/>
    <property type="match status" value="1"/>
</dbReference>
<dbReference type="AlphaFoldDB" id="A0A8I6WLA9"/>
<evidence type="ECO:0000313" key="3">
    <source>
        <dbReference type="Proteomes" id="UP000011116"/>
    </source>
</evidence>
<protein>
    <recommendedName>
        <fullName evidence="1">F-box domain-containing protein</fullName>
    </recommendedName>
</protein>
<evidence type="ECO:0000259" key="1">
    <source>
        <dbReference type="PROSITE" id="PS50181"/>
    </source>
</evidence>
<dbReference type="InterPro" id="IPR036047">
    <property type="entry name" value="F-box-like_dom_sf"/>
</dbReference>
<reference evidence="3" key="1">
    <citation type="journal article" date="2012" name="Nature">
        <title>A physical, genetic and functional sequence assembly of the barley genome.</title>
        <authorList>
            <consortium name="The International Barley Genome Sequencing Consortium"/>
            <person name="Mayer K.F."/>
            <person name="Waugh R."/>
            <person name="Brown J.W."/>
            <person name="Schulman A."/>
            <person name="Langridge P."/>
            <person name="Platzer M."/>
            <person name="Fincher G.B."/>
            <person name="Muehlbauer G.J."/>
            <person name="Sato K."/>
            <person name="Close T.J."/>
            <person name="Wise R.P."/>
            <person name="Stein N."/>
        </authorList>
    </citation>
    <scope>NUCLEOTIDE SEQUENCE [LARGE SCALE GENOMIC DNA]</scope>
    <source>
        <strain evidence="3">cv. Morex</strain>
    </source>
</reference>
<proteinExistence type="predicted"/>
<dbReference type="InterPro" id="IPR001810">
    <property type="entry name" value="F-box_dom"/>
</dbReference>
<dbReference type="Gramene" id="HORVU.MOREX.r3.1HG0081330.1">
    <property type="protein sequence ID" value="HORVU.MOREX.r3.1HG0081330.1.CDS1"/>
    <property type="gene ID" value="HORVU.MOREX.r3.1HG0081330"/>
</dbReference>
<dbReference type="PANTHER" id="PTHR35828">
    <property type="entry name" value="OS08G0203800 PROTEIN-RELATED"/>
    <property type="match status" value="1"/>
</dbReference>
<dbReference type="Proteomes" id="UP000011116">
    <property type="component" value="Chromosome 1H"/>
</dbReference>
<reference evidence="2" key="2">
    <citation type="submission" date="2020-10" db="EMBL/GenBank/DDBJ databases">
        <authorList>
            <person name="Scholz U."/>
            <person name="Mascher M."/>
            <person name="Fiebig A."/>
        </authorList>
    </citation>
    <scope>NUCLEOTIDE SEQUENCE [LARGE SCALE GENOMIC DNA]</scope>
    <source>
        <strain evidence="2">cv. Morex</strain>
    </source>
</reference>
<dbReference type="EnsemblPlants" id="HORVU.MOREX.r3.1HG0081330.1">
    <property type="protein sequence ID" value="HORVU.MOREX.r3.1HG0081330.1.CDS1"/>
    <property type="gene ID" value="HORVU.MOREX.r3.1HG0081330"/>
</dbReference>
<keyword evidence="3" id="KW-1185">Reference proteome</keyword>
<dbReference type="Pfam" id="PF12937">
    <property type="entry name" value="F-box-like"/>
    <property type="match status" value="1"/>
</dbReference>
<accession>A0A8I6WLA9</accession>